<evidence type="ECO:0000256" key="5">
    <source>
        <dbReference type="ARBA" id="ARBA00022989"/>
    </source>
</evidence>
<comment type="similarity">
    <text evidence="2">Belongs to the MscS (TC 1.A.23) family.</text>
</comment>
<evidence type="ECO:0000259" key="9">
    <source>
        <dbReference type="Pfam" id="PF00924"/>
    </source>
</evidence>
<dbReference type="OrthoDB" id="544685at2759"/>
<dbReference type="Proteomes" id="UP001055439">
    <property type="component" value="Chromosome 7"/>
</dbReference>
<feature type="compositionally biased region" description="Polar residues" evidence="7">
    <location>
        <begin position="76"/>
        <end position="88"/>
    </location>
</feature>
<accession>A0A9E7GY74</accession>
<keyword evidence="5 8" id="KW-1133">Transmembrane helix</keyword>
<dbReference type="GO" id="GO:0006820">
    <property type="term" value="P:monoatomic anion transport"/>
    <property type="evidence" value="ECO:0007669"/>
    <property type="project" value="TreeGrafter"/>
</dbReference>
<evidence type="ECO:0000256" key="8">
    <source>
        <dbReference type="SAM" id="Phobius"/>
    </source>
</evidence>
<keyword evidence="3" id="KW-0813">Transport</keyword>
<feature type="transmembrane region" description="Helical" evidence="8">
    <location>
        <begin position="988"/>
        <end position="1008"/>
    </location>
</feature>
<evidence type="ECO:0000256" key="4">
    <source>
        <dbReference type="ARBA" id="ARBA00022692"/>
    </source>
</evidence>
<feature type="region of interest" description="Disordered" evidence="7">
    <location>
        <begin position="25"/>
        <end position="88"/>
    </location>
</feature>
<feature type="transmembrane region" description="Helical" evidence="8">
    <location>
        <begin position="242"/>
        <end position="264"/>
    </location>
</feature>
<dbReference type="Gene3D" id="2.30.30.60">
    <property type="match status" value="2"/>
</dbReference>
<organism evidence="10 11">
    <name type="scientific">Musa troglodytarum</name>
    <name type="common">fe'i banana</name>
    <dbReference type="NCBI Taxonomy" id="320322"/>
    <lineage>
        <taxon>Eukaryota</taxon>
        <taxon>Viridiplantae</taxon>
        <taxon>Streptophyta</taxon>
        <taxon>Embryophyta</taxon>
        <taxon>Tracheophyta</taxon>
        <taxon>Spermatophyta</taxon>
        <taxon>Magnoliopsida</taxon>
        <taxon>Liliopsida</taxon>
        <taxon>Zingiberales</taxon>
        <taxon>Musaceae</taxon>
        <taxon>Musa</taxon>
    </lineage>
</organism>
<dbReference type="GO" id="GO:0008381">
    <property type="term" value="F:mechanosensitive monoatomic ion channel activity"/>
    <property type="evidence" value="ECO:0007669"/>
    <property type="project" value="TreeGrafter"/>
</dbReference>
<gene>
    <name evidence="10" type="ORF">MUK42_11473</name>
</gene>
<feature type="transmembrane region" description="Helical" evidence="8">
    <location>
        <begin position="1069"/>
        <end position="1087"/>
    </location>
</feature>
<feature type="transmembrane region" description="Helical" evidence="8">
    <location>
        <begin position="1020"/>
        <end position="1048"/>
    </location>
</feature>
<dbReference type="EMBL" id="CP097509">
    <property type="protein sequence ID" value="URE20247.1"/>
    <property type="molecule type" value="Genomic_DNA"/>
</dbReference>
<comment type="subcellular location">
    <subcellularLocation>
        <location evidence="1">Membrane</location>
        <topology evidence="1">Multi-pass membrane protein</topology>
    </subcellularLocation>
</comment>
<dbReference type="SUPFAM" id="SSF50182">
    <property type="entry name" value="Sm-like ribonucleoproteins"/>
    <property type="match status" value="2"/>
</dbReference>
<evidence type="ECO:0000313" key="10">
    <source>
        <dbReference type="EMBL" id="URE20247.1"/>
    </source>
</evidence>
<evidence type="ECO:0000256" key="7">
    <source>
        <dbReference type="SAM" id="MobiDB-lite"/>
    </source>
</evidence>
<evidence type="ECO:0000256" key="2">
    <source>
        <dbReference type="ARBA" id="ARBA00008017"/>
    </source>
</evidence>
<feature type="transmembrane region" description="Helical" evidence="8">
    <location>
        <begin position="522"/>
        <end position="548"/>
    </location>
</feature>
<dbReference type="InterPro" id="IPR023408">
    <property type="entry name" value="MscS_beta-dom_sf"/>
</dbReference>
<feature type="transmembrane region" description="Helical" evidence="8">
    <location>
        <begin position="774"/>
        <end position="795"/>
    </location>
</feature>
<dbReference type="Pfam" id="PF00924">
    <property type="entry name" value="MS_channel_2nd"/>
    <property type="match status" value="2"/>
</dbReference>
<evidence type="ECO:0000313" key="11">
    <source>
        <dbReference type="Proteomes" id="UP001055439"/>
    </source>
</evidence>
<reference evidence="10" key="1">
    <citation type="submission" date="2022-05" db="EMBL/GenBank/DDBJ databases">
        <title>The Musa troglodytarum L. genome provides insights into the mechanism of non-climacteric behaviour and enrichment of carotenoids.</title>
        <authorList>
            <person name="Wang J."/>
        </authorList>
    </citation>
    <scope>NUCLEOTIDE SEQUENCE</scope>
    <source>
        <tissue evidence="10">Leaf</tissue>
    </source>
</reference>
<proteinExistence type="inferred from homology"/>
<feature type="compositionally biased region" description="Polar residues" evidence="7">
    <location>
        <begin position="52"/>
        <end position="68"/>
    </location>
</feature>
<dbReference type="InterPro" id="IPR016688">
    <property type="entry name" value="MscS-like_plants/fungi"/>
</dbReference>
<feature type="compositionally biased region" description="Basic and acidic residues" evidence="7">
    <location>
        <begin position="32"/>
        <end position="42"/>
    </location>
</feature>
<evidence type="ECO:0000256" key="1">
    <source>
        <dbReference type="ARBA" id="ARBA00004141"/>
    </source>
</evidence>
<feature type="transmembrane region" description="Helical" evidence="8">
    <location>
        <begin position="1107"/>
        <end position="1128"/>
    </location>
</feature>
<keyword evidence="6 8" id="KW-0472">Membrane</keyword>
<evidence type="ECO:0000256" key="3">
    <source>
        <dbReference type="ARBA" id="ARBA00022448"/>
    </source>
</evidence>
<dbReference type="PANTHER" id="PTHR31618:SF7">
    <property type="entry name" value="MECHANOSENSITIVE ION CHANNEL PROTEIN"/>
    <property type="match status" value="1"/>
</dbReference>
<feature type="domain" description="Mechanosensitive ion channel MscS" evidence="9">
    <location>
        <begin position="1389"/>
        <end position="1445"/>
    </location>
</feature>
<dbReference type="PANTHER" id="PTHR31618">
    <property type="entry name" value="MECHANOSENSITIVE ION CHANNEL PROTEIN 5"/>
    <property type="match status" value="1"/>
</dbReference>
<feature type="compositionally biased region" description="Acidic residues" evidence="7">
    <location>
        <begin position="956"/>
        <end position="965"/>
    </location>
</feature>
<feature type="transmembrane region" description="Helical" evidence="8">
    <location>
        <begin position="1338"/>
        <end position="1358"/>
    </location>
</feature>
<dbReference type="InterPro" id="IPR010920">
    <property type="entry name" value="LSM_dom_sf"/>
</dbReference>
<dbReference type="FunFam" id="2.30.30.60:FF:000003">
    <property type="entry name" value="Predicted mechanosensitive ion channel"/>
    <property type="match status" value="2"/>
</dbReference>
<protein>
    <submittedName>
        <fullName evidence="10">Mechanosensitive ion channel</fullName>
    </submittedName>
</protein>
<feature type="domain" description="Mechanosensitive ion channel MscS" evidence="9">
    <location>
        <begin position="573"/>
        <end position="629"/>
    </location>
</feature>
<feature type="transmembrane region" description="Helical" evidence="8">
    <location>
        <begin position="170"/>
        <end position="190"/>
    </location>
</feature>
<dbReference type="GO" id="GO:0050982">
    <property type="term" value="P:detection of mechanical stimulus"/>
    <property type="evidence" value="ECO:0007669"/>
    <property type="project" value="UniProtKB-ARBA"/>
</dbReference>
<keyword evidence="11" id="KW-1185">Reference proteome</keyword>
<feature type="transmembrane region" description="Helical" evidence="8">
    <location>
        <begin position="554"/>
        <end position="577"/>
    </location>
</feature>
<feature type="region of interest" description="Disordered" evidence="7">
    <location>
        <begin position="860"/>
        <end position="978"/>
    </location>
</feature>
<sequence length="1568" mass="176019">MDPQKGFAEDTQMAVVLMIPGEEAAVASSGDPKVEPSEDFSKDANAGEPKSPSRTGSVSPEIAESSSLPMKPRRPPQTQSLVRRSSISKPKSRFVDQCLPPAAISVGDGCSSAYDRVPGLPHHGSPNSKAFGLLTTPSHAEDEEEEEDDFKKQQFSDGEPARRKWKIRVLIEWAILILAMACLAASLTISRLQEFVVWGLDIWKWCLMVIVICCGRLVTYCLITILVFLIERNFLLRKKVLYFVYGLKDCVQICIWLGLILVTWGMLFCQGIPGSPKTMKALNYVTRTLSSLLIGSVLWLLKILLVKTLASSFHLNTFFDRIQESIFHQYVLQMLSGPPLMELAEKVGDARVTSHSSFRSTGKGKGKGKGKEREGIGVINVRKLQRMGHEKVSAWTMKGLINVIRGTGLSTISNSIESFDEEESEQKDKEITSEWEAKAAAFQIFENVAKPGYKYIDEEDLLMFLSKEELTYVLPLFEGAVETRKIKTSALRNWVVKAYLERKSLAYSLNDTKTAVKQLHKLANVLVTILIIIVILVLMGFATMQVLVFISSQFLLVAFVFGNTCKTIFEAIIFVFIMHPFDVGDRCVIDGVQMIVEEMNILTTVFLRYDNGKTYYPNYVLLRKPITNFFRSPDMNDSIEFSIDVSTSLETIEAIKSKIKVYIDSRPNHWHPNHSIVNIVEKNNRRSDLVLELKRIFEELSCYLSDVIKINKLPEPPDIATICQVSSPQHHRRLTFLLTMATCPFLASILWAHLGPPRNWCTPRQDSASAAQAIAAAITATEAADILILLSSASIEIRCSCRDLRAKFPPLMDPHKGVSEKQAEVVLMIPGEEASAAAAAAASSGNAIRHLKVEPFEDFSKDESANKFKSPGRTGHLSPEITKSSPSPKKPPRPPRAETLVRCRSISKPKSRFVEQSVPPPPISADDRCPPTYERLPGSPNSKALGAPKTPSHAGDEEEEEEEDEAIYKKQQFSDGGTPQRKWKVRVLIEWAILILAMGFLVTSLTVRRLDGVVIWGLEIWKWCLMVIVICCGRLVTYWLITLLVFVVERNFLLRKKVLYFVYGLKNSVRVCVWLGLVLLTWSLLFSHGVQRSPKTTKALQYVSRTLASLLIGSVLWLVKTLLVKILASNFHMSTFFDRIQESIFHQYVLQTLSGPPLMELAEKVGHVKSASHLSLRSTGKGKGKGKGGEELAMIDVGKLQKMKHEKVSAWTMKGLINVISSSGLSTISNTIECFDEDGSEQMDKEITSEWEAKAAAYRIFKNVAKPGYKYIDEEDLLRFLSKEEVTYVLPLFEGAVEMGKIKKSALRNWVVKAYLDRKSLAHSLNDTKTAVKQLHKLASVVVIVVIIIVMLLLLGFATTQVLVFISSQLLLVVFMFGNTCKTVFEAIIFVFVMHPFDVGDRCVVDGVQMIVEEMNILTTTFLRYDNEKIFYPNAVLLTKPISNFYRSPDMSDSIKFSVDVSTAMESIGALKSKIKAYIDNKPNYWHPNHSIVVENIVDINKMNMTLNVRHTMNFQNIVEKKNRSSDLVLELKKIFEELSIRYHLLPQEVHFSYTGFDPLPVSIGQSI</sequence>
<feature type="transmembrane region" description="Helical" evidence="8">
    <location>
        <begin position="284"/>
        <end position="305"/>
    </location>
</feature>
<evidence type="ECO:0000256" key="6">
    <source>
        <dbReference type="ARBA" id="ARBA00023136"/>
    </source>
</evidence>
<feature type="region of interest" description="Disordered" evidence="7">
    <location>
        <begin position="117"/>
        <end position="155"/>
    </location>
</feature>
<dbReference type="GO" id="GO:0005886">
    <property type="term" value="C:plasma membrane"/>
    <property type="evidence" value="ECO:0007669"/>
    <property type="project" value="TreeGrafter"/>
</dbReference>
<dbReference type="InterPro" id="IPR006685">
    <property type="entry name" value="MscS_channel_2nd"/>
</dbReference>
<feature type="transmembrane region" description="Helical" evidence="8">
    <location>
        <begin position="1370"/>
        <end position="1393"/>
    </location>
</feature>
<feature type="transmembrane region" description="Helical" evidence="8">
    <location>
        <begin position="202"/>
        <end position="230"/>
    </location>
</feature>
<feature type="transmembrane region" description="Helical" evidence="8">
    <location>
        <begin position="734"/>
        <end position="754"/>
    </location>
</feature>
<name>A0A9E7GY74_9LILI</name>
<keyword evidence="4 8" id="KW-0812">Transmembrane</keyword>